<dbReference type="Pfam" id="PF00903">
    <property type="entry name" value="Glyoxalase"/>
    <property type="match status" value="1"/>
</dbReference>
<accession>A0ABU5DNW2</accession>
<dbReference type="InterPro" id="IPR037523">
    <property type="entry name" value="VOC_core"/>
</dbReference>
<keyword evidence="3" id="KW-1185">Reference proteome</keyword>
<dbReference type="PANTHER" id="PTHR35006:SF2">
    <property type="entry name" value="GLYOXALASE FAMILY PROTEIN (AFU_ORTHOLOGUE AFUA_5G14830)"/>
    <property type="match status" value="1"/>
</dbReference>
<organism evidence="2 3">
    <name type="scientific">Roseateles agri</name>
    <dbReference type="NCBI Taxonomy" id="3098619"/>
    <lineage>
        <taxon>Bacteria</taxon>
        <taxon>Pseudomonadati</taxon>
        <taxon>Pseudomonadota</taxon>
        <taxon>Betaproteobacteria</taxon>
        <taxon>Burkholderiales</taxon>
        <taxon>Sphaerotilaceae</taxon>
        <taxon>Roseateles</taxon>
    </lineage>
</organism>
<dbReference type="EMBL" id="JAXCLA010000009">
    <property type="protein sequence ID" value="MDY0747998.1"/>
    <property type="molecule type" value="Genomic_DNA"/>
</dbReference>
<sequence length="127" mass="13751">MIDHTGLSVSDYERSKAFYIAALAPIGYQLLAEFPAAVTGSTDVAGFGEPPKPDFWIHRGVPNQPPIHIAFRVDSRAKVDAFHRAAMAAGGTDNGPPGLRPHYHPNYYGAFVRDPDGHNIEAVCHEG</sequence>
<evidence type="ECO:0000313" key="3">
    <source>
        <dbReference type="Proteomes" id="UP001285263"/>
    </source>
</evidence>
<evidence type="ECO:0000259" key="1">
    <source>
        <dbReference type="PROSITE" id="PS51819"/>
    </source>
</evidence>
<dbReference type="SUPFAM" id="SSF54593">
    <property type="entry name" value="Glyoxalase/Bleomycin resistance protein/Dihydroxybiphenyl dioxygenase"/>
    <property type="match status" value="1"/>
</dbReference>
<dbReference type="PANTHER" id="PTHR35006">
    <property type="entry name" value="GLYOXALASE FAMILY PROTEIN (AFU_ORTHOLOGUE AFUA_5G14830)"/>
    <property type="match status" value="1"/>
</dbReference>
<dbReference type="CDD" id="cd07262">
    <property type="entry name" value="VOC_like"/>
    <property type="match status" value="1"/>
</dbReference>
<reference evidence="2 3" key="1">
    <citation type="submission" date="2023-11" db="EMBL/GenBank/DDBJ databases">
        <title>Paucibacter sp. nov., isolated from fresh soil in Korea.</title>
        <authorList>
            <person name="Le N.T.T."/>
        </authorList>
    </citation>
    <scope>NUCLEOTIDE SEQUENCE [LARGE SCALE GENOMIC DNA]</scope>
    <source>
        <strain evidence="2 3">R3-3</strain>
    </source>
</reference>
<feature type="domain" description="VOC" evidence="1">
    <location>
        <begin position="1"/>
        <end position="125"/>
    </location>
</feature>
<dbReference type="PROSITE" id="PS51819">
    <property type="entry name" value="VOC"/>
    <property type="match status" value="1"/>
</dbReference>
<dbReference type="InterPro" id="IPR004360">
    <property type="entry name" value="Glyas_Fos-R_dOase_dom"/>
</dbReference>
<gene>
    <name evidence="2" type="ORF">SNE35_26090</name>
</gene>
<evidence type="ECO:0000313" key="2">
    <source>
        <dbReference type="EMBL" id="MDY0747998.1"/>
    </source>
</evidence>
<dbReference type="Gene3D" id="3.10.180.10">
    <property type="entry name" value="2,3-Dihydroxybiphenyl 1,2-Dioxygenase, domain 1"/>
    <property type="match status" value="1"/>
</dbReference>
<dbReference type="InterPro" id="IPR029068">
    <property type="entry name" value="Glyas_Bleomycin-R_OHBP_Dase"/>
</dbReference>
<protein>
    <submittedName>
        <fullName evidence="2">VOC family protein</fullName>
    </submittedName>
</protein>
<dbReference type="RefSeq" id="WP_320425966.1">
    <property type="nucleotide sequence ID" value="NZ_JAXCLA010000009.1"/>
</dbReference>
<dbReference type="Proteomes" id="UP001285263">
    <property type="component" value="Unassembled WGS sequence"/>
</dbReference>
<comment type="caution">
    <text evidence="2">The sequence shown here is derived from an EMBL/GenBank/DDBJ whole genome shotgun (WGS) entry which is preliminary data.</text>
</comment>
<name>A0ABU5DNW2_9BURK</name>
<proteinExistence type="predicted"/>